<accession>A0AAV9W3G3</accession>
<dbReference type="EMBL" id="JAVHJL010000006">
    <property type="protein sequence ID" value="KAK6501528.1"/>
    <property type="molecule type" value="Genomic_DNA"/>
</dbReference>
<feature type="region of interest" description="Disordered" evidence="1">
    <location>
        <begin position="391"/>
        <end position="452"/>
    </location>
</feature>
<feature type="compositionally biased region" description="Polar residues" evidence="1">
    <location>
        <begin position="415"/>
        <end position="435"/>
    </location>
</feature>
<evidence type="ECO:0000313" key="3">
    <source>
        <dbReference type="Proteomes" id="UP001370758"/>
    </source>
</evidence>
<comment type="caution">
    <text evidence="2">The sequence shown here is derived from an EMBL/GenBank/DDBJ whole genome shotgun (WGS) entry which is preliminary data.</text>
</comment>
<feature type="compositionally biased region" description="Polar residues" evidence="1">
    <location>
        <begin position="391"/>
        <end position="403"/>
    </location>
</feature>
<keyword evidence="3" id="KW-1185">Reference proteome</keyword>
<organism evidence="2 3">
    <name type="scientific">Arthrobotrys musiformis</name>
    <dbReference type="NCBI Taxonomy" id="47236"/>
    <lineage>
        <taxon>Eukaryota</taxon>
        <taxon>Fungi</taxon>
        <taxon>Dikarya</taxon>
        <taxon>Ascomycota</taxon>
        <taxon>Pezizomycotina</taxon>
        <taxon>Orbiliomycetes</taxon>
        <taxon>Orbiliales</taxon>
        <taxon>Orbiliaceae</taxon>
        <taxon>Arthrobotrys</taxon>
    </lineage>
</organism>
<name>A0AAV9W3G3_9PEZI</name>
<dbReference type="AlphaFoldDB" id="A0AAV9W3G3"/>
<reference evidence="2 3" key="1">
    <citation type="submission" date="2023-08" db="EMBL/GenBank/DDBJ databases">
        <authorList>
            <person name="Palmer J.M."/>
        </authorList>
    </citation>
    <scope>NUCLEOTIDE SEQUENCE [LARGE SCALE GENOMIC DNA]</scope>
    <source>
        <strain evidence="2 3">TWF481</strain>
    </source>
</reference>
<feature type="compositionally biased region" description="Basic residues" evidence="1">
    <location>
        <begin position="300"/>
        <end position="321"/>
    </location>
</feature>
<evidence type="ECO:0000313" key="2">
    <source>
        <dbReference type="EMBL" id="KAK6501528.1"/>
    </source>
</evidence>
<protein>
    <submittedName>
        <fullName evidence="2">Uncharacterized protein</fullName>
    </submittedName>
</protein>
<gene>
    <name evidence="2" type="ORF">TWF481_009365</name>
</gene>
<feature type="region of interest" description="Disordered" evidence="1">
    <location>
        <begin position="249"/>
        <end position="348"/>
    </location>
</feature>
<evidence type="ECO:0000256" key="1">
    <source>
        <dbReference type="SAM" id="MobiDB-lite"/>
    </source>
</evidence>
<dbReference type="Proteomes" id="UP001370758">
    <property type="component" value="Unassembled WGS sequence"/>
</dbReference>
<proteinExistence type="predicted"/>
<feature type="compositionally biased region" description="Polar residues" evidence="1">
    <location>
        <begin position="253"/>
        <end position="263"/>
    </location>
</feature>
<sequence>MIRIRSKEDLFHKGVSPWHSRNKCRNRKQYVGTWQERNQGQLLLQGSGNSVLDPWVIYDSEETGAVETEAKGPQPTIGAVADEALVSSSPHPTNQCPVRVHQERLRGPGSPKEDGLEDRANERVADMFPVPDIDIAQMVTTINDRHPEINIALSTSNPDEFRGPQERLNSISSFVNQSSGSLEFSSRMIDDELYNDINSHGPLSSTNPRPDSNSLCYLLSATEQPLPSNTQMQTGQMSSQLKYPCIIRGLRPGQSTSSSSIADQATREASAPLEEYASGAYEPKRAITNPTASAPVATTRKPKKKRKRSQTTAARKRRAKKSTTSNTRARASDTPPLENGENGDAWGGEHSVKTLIALDNNIYQSSARDRETSPSAITEVSSSAISVLSRTPSIMSTKSSQEALSRPQRTESEAVRQQTATLASSSPSLESVAQQEHSEQEPRYLGSPERPTTISEISDDEIEAKKFFVPNRAAVQNLNRLFFTPHPQSLLTREEMSRFINPDLLSRFNPALRRPSRNLSPPKPLRK</sequence>